<dbReference type="HAMAP" id="MF_00406">
    <property type="entry name" value="FabZ"/>
    <property type="match status" value="1"/>
</dbReference>
<keyword evidence="5 9" id="KW-0441">Lipid A biosynthesis</keyword>
<dbReference type="InterPro" id="IPR013114">
    <property type="entry name" value="FabA_FabZ"/>
</dbReference>
<dbReference type="GO" id="GO:0006633">
    <property type="term" value="P:fatty acid biosynthetic process"/>
    <property type="evidence" value="ECO:0007669"/>
    <property type="project" value="UniProtKB-UniRule"/>
</dbReference>
<keyword evidence="7 9" id="KW-0456">Lyase</keyword>
<dbReference type="Proteomes" id="UP000183208">
    <property type="component" value="Unassembled WGS sequence"/>
</dbReference>
<dbReference type="AlphaFoldDB" id="A0A1M7JG79"/>
<dbReference type="EC" id="4.2.1.59" evidence="9"/>
<evidence type="ECO:0000256" key="4">
    <source>
        <dbReference type="ARBA" id="ARBA00022516"/>
    </source>
</evidence>
<organism evidence="10 11">
    <name type="scientific">Bradyrhizobium lablabi</name>
    <dbReference type="NCBI Taxonomy" id="722472"/>
    <lineage>
        <taxon>Bacteria</taxon>
        <taxon>Pseudomonadati</taxon>
        <taxon>Pseudomonadota</taxon>
        <taxon>Alphaproteobacteria</taxon>
        <taxon>Hyphomicrobiales</taxon>
        <taxon>Nitrobacteraceae</taxon>
        <taxon>Bradyrhizobium</taxon>
    </lineage>
</organism>
<dbReference type="PANTHER" id="PTHR30272">
    <property type="entry name" value="3-HYDROXYACYL-[ACYL-CARRIER-PROTEIN] DEHYDRATASE"/>
    <property type="match status" value="1"/>
</dbReference>
<comment type="catalytic activity">
    <reaction evidence="9">
        <text>a (3R)-hydroxyacyl-[ACP] = a (2E)-enoyl-[ACP] + H2O</text>
        <dbReference type="Rhea" id="RHEA:13097"/>
        <dbReference type="Rhea" id="RHEA-COMP:9925"/>
        <dbReference type="Rhea" id="RHEA-COMP:9945"/>
        <dbReference type="ChEBI" id="CHEBI:15377"/>
        <dbReference type="ChEBI" id="CHEBI:78784"/>
        <dbReference type="ChEBI" id="CHEBI:78827"/>
        <dbReference type="EC" id="4.2.1.59"/>
    </reaction>
</comment>
<keyword evidence="4 9" id="KW-0444">Lipid biosynthesis</keyword>
<dbReference type="FunFam" id="3.10.129.10:FF:000001">
    <property type="entry name" value="3-hydroxyacyl-[acyl-carrier-protein] dehydratase FabZ"/>
    <property type="match status" value="1"/>
</dbReference>
<comment type="similarity">
    <text evidence="2 9">Belongs to the thioester dehydratase family. FabZ subfamily.</text>
</comment>
<evidence type="ECO:0000256" key="9">
    <source>
        <dbReference type="HAMAP-Rule" id="MF_00406"/>
    </source>
</evidence>
<comment type="subcellular location">
    <subcellularLocation>
        <location evidence="1 9">Cytoplasm</location>
    </subcellularLocation>
</comment>
<evidence type="ECO:0000256" key="1">
    <source>
        <dbReference type="ARBA" id="ARBA00004496"/>
    </source>
</evidence>
<dbReference type="NCBIfam" id="NF000582">
    <property type="entry name" value="PRK00006.1"/>
    <property type="match status" value="1"/>
</dbReference>
<dbReference type="PANTHER" id="PTHR30272:SF1">
    <property type="entry name" value="3-HYDROXYACYL-[ACYL-CARRIER-PROTEIN] DEHYDRATASE"/>
    <property type="match status" value="1"/>
</dbReference>
<accession>A0A1M7JG79</accession>
<dbReference type="Gene3D" id="3.10.129.10">
    <property type="entry name" value="Hotdog Thioesterase"/>
    <property type="match status" value="1"/>
</dbReference>
<gene>
    <name evidence="9" type="primary">fabZ</name>
    <name evidence="10" type="ORF">SAMN05444171_8059</name>
</gene>
<dbReference type="GO" id="GO:0016020">
    <property type="term" value="C:membrane"/>
    <property type="evidence" value="ECO:0007669"/>
    <property type="project" value="GOC"/>
</dbReference>
<comment type="function">
    <text evidence="8 9">Involved in unsaturated fatty acids biosynthesis. Catalyzes the dehydration of short chain beta-hydroxyacyl-ACPs and long chain saturated and unsaturated beta-hydroxyacyl-ACPs.</text>
</comment>
<evidence type="ECO:0000313" key="10">
    <source>
        <dbReference type="EMBL" id="SEE78868.1"/>
    </source>
</evidence>
<dbReference type="InterPro" id="IPR010084">
    <property type="entry name" value="FabZ"/>
</dbReference>
<dbReference type="Pfam" id="PF07977">
    <property type="entry name" value="FabA"/>
    <property type="match status" value="1"/>
</dbReference>
<dbReference type="SUPFAM" id="SSF54637">
    <property type="entry name" value="Thioesterase/thiol ester dehydrase-isomerase"/>
    <property type="match status" value="1"/>
</dbReference>
<dbReference type="GO" id="GO:0009245">
    <property type="term" value="P:lipid A biosynthetic process"/>
    <property type="evidence" value="ECO:0007669"/>
    <property type="project" value="UniProtKB-UniRule"/>
</dbReference>
<dbReference type="RefSeq" id="WP_074832750.1">
    <property type="nucleotide sequence ID" value="NZ_FNTI01000002.1"/>
</dbReference>
<name>A0A1M7JG79_9BRAD</name>
<evidence type="ECO:0000256" key="5">
    <source>
        <dbReference type="ARBA" id="ARBA00022556"/>
    </source>
</evidence>
<dbReference type="InterPro" id="IPR029069">
    <property type="entry name" value="HotDog_dom_sf"/>
</dbReference>
<reference evidence="10 11" key="1">
    <citation type="submission" date="2016-10" db="EMBL/GenBank/DDBJ databases">
        <authorList>
            <person name="de Groot N.N."/>
        </authorList>
    </citation>
    <scope>NUCLEOTIDE SEQUENCE [LARGE SCALE GENOMIC DNA]</scope>
    <source>
        <strain evidence="10 11">GAS522</strain>
    </source>
</reference>
<dbReference type="NCBIfam" id="TIGR01750">
    <property type="entry name" value="fabZ"/>
    <property type="match status" value="1"/>
</dbReference>
<evidence type="ECO:0000256" key="6">
    <source>
        <dbReference type="ARBA" id="ARBA00023098"/>
    </source>
</evidence>
<keyword evidence="6 9" id="KW-0443">Lipid metabolism</keyword>
<evidence type="ECO:0000256" key="8">
    <source>
        <dbReference type="ARBA" id="ARBA00025049"/>
    </source>
</evidence>
<keyword evidence="3 9" id="KW-0963">Cytoplasm</keyword>
<dbReference type="GO" id="GO:0019171">
    <property type="term" value="F:(3R)-hydroxyacyl-[acyl-carrier-protein] dehydratase activity"/>
    <property type="evidence" value="ECO:0007669"/>
    <property type="project" value="UniProtKB-EC"/>
</dbReference>
<evidence type="ECO:0000313" key="11">
    <source>
        <dbReference type="Proteomes" id="UP000183208"/>
    </source>
</evidence>
<evidence type="ECO:0000256" key="3">
    <source>
        <dbReference type="ARBA" id="ARBA00022490"/>
    </source>
</evidence>
<protein>
    <recommendedName>
        <fullName evidence="9">3-hydroxyacyl-[acyl-carrier-protein] dehydratase FabZ</fullName>
        <ecNumber evidence="9">4.2.1.59</ecNumber>
    </recommendedName>
    <alternativeName>
        <fullName evidence="9">(3R)-hydroxymyristoyl-[acyl-carrier-protein] dehydratase</fullName>
        <shortName evidence="9">(3R)-hydroxymyristoyl-ACP dehydrase</shortName>
    </alternativeName>
    <alternativeName>
        <fullName evidence="9">Beta-hydroxyacyl-ACP dehydratase</fullName>
    </alternativeName>
</protein>
<proteinExistence type="inferred from homology"/>
<sequence length="153" mass="17368">MIEEAPVRFELVDINEILKTLPHRYPMLLIDRVKNIRTDYSGIGIKNVTFNEPPFLGHFPERPVYPGVMMIEAMAQTAGVIGIKSVEGTEKPRAVYFLTIDKCKFRKPVMPGDTVEYHMRSIGRRKTMWWFHGDAKVDGTVVAEADVGAMLTD</sequence>
<dbReference type="CDD" id="cd01288">
    <property type="entry name" value="FabZ"/>
    <property type="match status" value="1"/>
</dbReference>
<evidence type="ECO:0000256" key="2">
    <source>
        <dbReference type="ARBA" id="ARBA00009174"/>
    </source>
</evidence>
<feature type="active site" evidence="9">
    <location>
        <position position="58"/>
    </location>
</feature>
<evidence type="ECO:0000256" key="7">
    <source>
        <dbReference type="ARBA" id="ARBA00023239"/>
    </source>
</evidence>
<dbReference type="OrthoDB" id="9772788at2"/>
<dbReference type="GO" id="GO:0005737">
    <property type="term" value="C:cytoplasm"/>
    <property type="evidence" value="ECO:0007669"/>
    <property type="project" value="UniProtKB-SubCell"/>
</dbReference>
<dbReference type="EMBL" id="FNTI01000002">
    <property type="protein sequence ID" value="SEE78868.1"/>
    <property type="molecule type" value="Genomic_DNA"/>
</dbReference>